<dbReference type="Proteomes" id="UP000184510">
    <property type="component" value="Unassembled WGS sequence"/>
</dbReference>
<keyword evidence="4" id="KW-1185">Reference proteome</keyword>
<evidence type="ECO:0000313" key="4">
    <source>
        <dbReference type="Proteomes" id="UP000184510"/>
    </source>
</evidence>
<evidence type="ECO:0000313" key="3">
    <source>
        <dbReference type="EMBL" id="SHJ60725.1"/>
    </source>
</evidence>
<reference evidence="3 4" key="1">
    <citation type="submission" date="2016-11" db="EMBL/GenBank/DDBJ databases">
        <authorList>
            <person name="Jaros S."/>
            <person name="Januszkiewicz K."/>
            <person name="Wedrychowicz H."/>
        </authorList>
    </citation>
    <scope>NUCLEOTIDE SEQUENCE [LARGE SCALE GENOMIC DNA]</scope>
    <source>
        <strain evidence="3 4">DSM 18772</strain>
    </source>
</reference>
<protein>
    <submittedName>
        <fullName evidence="3">Probable DNA metabolism protein</fullName>
    </submittedName>
</protein>
<dbReference type="NCBIfam" id="TIGR03915">
    <property type="entry name" value="SAM_7_link_chp"/>
    <property type="match status" value="1"/>
</dbReference>
<dbReference type="EMBL" id="FQYR01000004">
    <property type="protein sequence ID" value="SHJ60725.1"/>
    <property type="molecule type" value="Genomic_DNA"/>
</dbReference>
<evidence type="ECO:0000256" key="1">
    <source>
        <dbReference type="SAM" id="MobiDB-lite"/>
    </source>
</evidence>
<dbReference type="RefSeq" id="WP_143183771.1">
    <property type="nucleotide sequence ID" value="NZ_FQYR01000004.1"/>
</dbReference>
<dbReference type="InterPro" id="IPR023875">
    <property type="entry name" value="DNA_repair_put"/>
</dbReference>
<dbReference type="Pfam" id="PF13566">
    <property type="entry name" value="DUF4130"/>
    <property type="match status" value="1"/>
</dbReference>
<dbReference type="InterPro" id="IPR025404">
    <property type="entry name" value="DUF4130"/>
</dbReference>
<proteinExistence type="predicted"/>
<dbReference type="OrthoDB" id="5290748at2"/>
<gene>
    <name evidence="3" type="ORF">SAMN02745181_2165</name>
</gene>
<feature type="region of interest" description="Disordered" evidence="1">
    <location>
        <begin position="261"/>
        <end position="284"/>
    </location>
</feature>
<name>A0A1M6KP84_9BACT</name>
<evidence type="ECO:0000259" key="2">
    <source>
        <dbReference type="Pfam" id="PF13566"/>
    </source>
</evidence>
<feature type="domain" description="DUF4130" evidence="2">
    <location>
        <begin position="81"/>
        <end position="241"/>
    </location>
</feature>
<accession>A0A1M6KP84</accession>
<sequence>MRVISVKKGFREWRAKARQLLVDGVRPHEVMWVKDASLETMFVDTLEMGGGSSETETFAINVPKQFIALGETVGCHRMGRQWPLLYDVLWRITREGNKGLLGNEADDAVRELKMIAAAVRRDIHKMRAFVRFRHVDTLESGREVYVSWFEPEHLIVRANAPFFQRRFAGMDWSILTPDECVSWDGKQLSYTPGVDRSVAPSEDNLEDLWRTYYRSTFNPARVKIKMMQSEMPKKYWKNLPEAEIIQQLIAESDQRVRGMMEEEARPLKPEPKNEYLNKLREMGE</sequence>
<organism evidence="3 4">
    <name type="scientific">Rubritalea squalenifaciens DSM 18772</name>
    <dbReference type="NCBI Taxonomy" id="1123071"/>
    <lineage>
        <taxon>Bacteria</taxon>
        <taxon>Pseudomonadati</taxon>
        <taxon>Verrucomicrobiota</taxon>
        <taxon>Verrucomicrobiia</taxon>
        <taxon>Verrucomicrobiales</taxon>
        <taxon>Rubritaleaceae</taxon>
        <taxon>Rubritalea</taxon>
    </lineage>
</organism>
<dbReference type="AlphaFoldDB" id="A0A1M6KP84"/>
<dbReference type="InParanoid" id="A0A1M6KP84"/>
<dbReference type="STRING" id="1123071.SAMN02745181_2165"/>